<dbReference type="EMBL" id="CP136890">
    <property type="protein sequence ID" value="WOK94678.1"/>
    <property type="molecule type" value="Genomic_DNA"/>
</dbReference>
<keyword evidence="3" id="KW-1185">Reference proteome</keyword>
<feature type="compositionally biased region" description="Basic residues" evidence="1">
    <location>
        <begin position="143"/>
        <end position="153"/>
    </location>
</feature>
<evidence type="ECO:0000256" key="1">
    <source>
        <dbReference type="SAM" id="MobiDB-lite"/>
    </source>
</evidence>
<sequence>MNRQLTRSISEAEVKFAVFSLDLGAVPGDDGFTARTWNEDLVRCSFTPEVAEVILHIVPTSHEDKFLWTLENHGSYSVASGPGLSPPPPAGRAPSRRPQTRPSRSSRAVSRVGAGPSSSAAITTASFFASRPTARSGANAGGRGRRWPRRRKEGRGSAAVALTVGAGVSKAVSGERAGECGGLRGSAGDASEGDEGAGGGVVISGARK</sequence>
<accession>A0AAQ3JSD0</accession>
<reference evidence="2 3" key="1">
    <citation type="submission" date="2023-10" db="EMBL/GenBank/DDBJ databases">
        <title>Chromosome-scale genome assembly provides insights into flower coloration mechanisms of Canna indica.</title>
        <authorList>
            <person name="Li C."/>
        </authorList>
    </citation>
    <scope>NUCLEOTIDE SEQUENCE [LARGE SCALE GENOMIC DNA]</scope>
    <source>
        <tissue evidence="2">Flower</tissue>
    </source>
</reference>
<protein>
    <submittedName>
        <fullName evidence="2">Uncharacterized protein</fullName>
    </submittedName>
</protein>
<proteinExistence type="predicted"/>
<feature type="region of interest" description="Disordered" evidence="1">
    <location>
        <begin position="78"/>
        <end position="158"/>
    </location>
</feature>
<evidence type="ECO:0000313" key="2">
    <source>
        <dbReference type="EMBL" id="WOK94678.1"/>
    </source>
</evidence>
<organism evidence="2 3">
    <name type="scientific">Canna indica</name>
    <name type="common">Indian-shot</name>
    <dbReference type="NCBI Taxonomy" id="4628"/>
    <lineage>
        <taxon>Eukaryota</taxon>
        <taxon>Viridiplantae</taxon>
        <taxon>Streptophyta</taxon>
        <taxon>Embryophyta</taxon>
        <taxon>Tracheophyta</taxon>
        <taxon>Spermatophyta</taxon>
        <taxon>Magnoliopsida</taxon>
        <taxon>Liliopsida</taxon>
        <taxon>Zingiberales</taxon>
        <taxon>Cannaceae</taxon>
        <taxon>Canna</taxon>
    </lineage>
</organism>
<dbReference type="AlphaFoldDB" id="A0AAQ3JSD0"/>
<evidence type="ECO:0000313" key="3">
    <source>
        <dbReference type="Proteomes" id="UP001327560"/>
    </source>
</evidence>
<feature type="region of interest" description="Disordered" evidence="1">
    <location>
        <begin position="175"/>
        <end position="208"/>
    </location>
</feature>
<dbReference type="Proteomes" id="UP001327560">
    <property type="component" value="Chromosome 1"/>
</dbReference>
<name>A0AAQ3JSD0_9LILI</name>
<feature type="compositionally biased region" description="Low complexity" evidence="1">
    <location>
        <begin position="100"/>
        <end position="138"/>
    </location>
</feature>
<gene>
    <name evidence="2" type="ORF">Cni_G03383</name>
</gene>